<dbReference type="InterPro" id="IPR027417">
    <property type="entry name" value="P-loop_NTPase"/>
</dbReference>
<evidence type="ECO:0008006" key="2">
    <source>
        <dbReference type="Google" id="ProtNLM"/>
    </source>
</evidence>
<dbReference type="EMBL" id="HBIV01030202">
    <property type="protein sequence ID" value="CAE0669914.1"/>
    <property type="molecule type" value="Transcribed_RNA"/>
</dbReference>
<sequence length="864" mass="99285">MGVVRLVHLRGFVFFVALVLVGQVSNMFELNHTSDERSLRARTVYTSDYTKDTEQNSLFPFLSAGKLKAPEGKEKAFEDMDFEEPKEWDPNWQFRTVVHPEPPELEMTAGNTTWSFKDIDGAILRLSEKRILPRHSCYTMRREFQGVVGDTFEFCYPAIILSGFGKCGTSAMDRFLKSHPQIGQKQWTHAKSTRRLHFDNVGIFLGSCCKVVAGVDSKEYCRTNVENFAGGAISYFHYLKGFSEELTSYRDKHKGEGAAGEQKDTLFVNTCIQLKTGETPDWEQLEIYEALRRPKTIHLFMVRNPADRFWSSYNYWCNQLDSRAACLQGDTVIGAHHRSPTHFHEILMANLNVKLLGPNVETIPSCKRLEKLFTRRLEPFQEKMGSKLVVVATEQFKVDPSIAWRAIQHAVKDNLNFELSHHPSVKEFSNKLYNTNDKKTYHGSALDTSQVREGLYEISGFKPLKQESRDIIHSCWAEEGVISRLTGFDYKELHRKYSENNLKKAAADAAGGRHNQGLTRTVKEGDTSSTWVIKDTDGSEIIMRRKHILKHHSCYTMTKKAINESGPVDFCAPSLFIAGYSRCGTRALRNTLETVMEPHFAPLYPSTTGYHCRGDGRNANAKTYFEFFLQYALRLNEIQREGHGEKDAIVLMNMCTRLFTNVDDPVAESVEHLDIYEKLQGPKTLYILMVRNAVDYAWSFYNQECSLLDAECNAKYRVPYRSPEFFHELLVANEHFERSLPLGDFIPSCRKINQLFSRRMATFQDTLESPNNLLVISNEDFRFNRTFPLWRLRQTLQNDFGIPMPSSLDEAAASSPAVNAESIGRYKLSKHRPVLDESRKLFDRCWEEREDISKISKHHYAQLK</sequence>
<dbReference type="AlphaFoldDB" id="A0A7S4DTX5"/>
<dbReference type="SUPFAM" id="SSF52540">
    <property type="entry name" value="P-loop containing nucleoside triphosphate hydrolases"/>
    <property type="match status" value="2"/>
</dbReference>
<dbReference type="Gene3D" id="3.40.50.300">
    <property type="entry name" value="P-loop containing nucleotide triphosphate hydrolases"/>
    <property type="match status" value="2"/>
</dbReference>
<gene>
    <name evidence="1" type="ORF">LGLO00237_LOCUS21546</name>
</gene>
<reference evidence="1" key="1">
    <citation type="submission" date="2021-01" db="EMBL/GenBank/DDBJ databases">
        <authorList>
            <person name="Corre E."/>
            <person name="Pelletier E."/>
            <person name="Niang G."/>
            <person name="Scheremetjew M."/>
            <person name="Finn R."/>
            <person name="Kale V."/>
            <person name="Holt S."/>
            <person name="Cochrane G."/>
            <person name="Meng A."/>
            <person name="Brown T."/>
            <person name="Cohen L."/>
        </authorList>
    </citation>
    <scope>NUCLEOTIDE SEQUENCE</scope>
    <source>
        <strain evidence="1">CCCM811</strain>
    </source>
</reference>
<accession>A0A7S4DTX5</accession>
<protein>
    <recommendedName>
        <fullName evidence="2">Sulfotransferase domain-containing protein</fullName>
    </recommendedName>
</protein>
<proteinExistence type="predicted"/>
<name>A0A7S4DTX5_9EUKA</name>
<organism evidence="1">
    <name type="scientific">Lotharella globosa</name>
    <dbReference type="NCBI Taxonomy" id="91324"/>
    <lineage>
        <taxon>Eukaryota</taxon>
        <taxon>Sar</taxon>
        <taxon>Rhizaria</taxon>
        <taxon>Cercozoa</taxon>
        <taxon>Chlorarachniophyceae</taxon>
        <taxon>Lotharella</taxon>
    </lineage>
</organism>
<evidence type="ECO:0000313" key="1">
    <source>
        <dbReference type="EMBL" id="CAE0669914.1"/>
    </source>
</evidence>